<dbReference type="GO" id="GO:0031297">
    <property type="term" value="P:replication fork processing"/>
    <property type="evidence" value="ECO:0007669"/>
    <property type="project" value="UniProtKB-UniRule"/>
</dbReference>
<proteinExistence type="inferred from homology"/>
<dbReference type="EMBL" id="LBMM01003959">
    <property type="protein sequence ID" value="KMQ92950.1"/>
    <property type="molecule type" value="Genomic_DNA"/>
</dbReference>
<accession>A0A0J7NKE1</accession>
<name>A0A0J7NKE1_LASNI</name>
<gene>
    <name evidence="10" type="ORF">RF55_7004</name>
</gene>
<reference evidence="10 11" key="1">
    <citation type="submission" date="2015-04" db="EMBL/GenBank/DDBJ databases">
        <title>Lasius niger genome sequencing.</title>
        <authorList>
            <person name="Konorov E.A."/>
            <person name="Nikitin M.A."/>
            <person name="Kirill M.V."/>
            <person name="Chang P."/>
        </authorList>
    </citation>
    <scope>NUCLEOTIDE SEQUENCE [LARGE SCALE GENOMIC DNA]</scope>
    <source>
        <tissue evidence="10">Whole</tissue>
    </source>
</reference>
<dbReference type="GO" id="GO:0031298">
    <property type="term" value="C:replication fork protection complex"/>
    <property type="evidence" value="ECO:0007669"/>
    <property type="project" value="TreeGrafter"/>
</dbReference>
<dbReference type="GO" id="GO:0006974">
    <property type="term" value="P:DNA damage response"/>
    <property type="evidence" value="ECO:0007669"/>
    <property type="project" value="UniProtKB-KW"/>
</dbReference>
<evidence type="ECO:0000256" key="5">
    <source>
        <dbReference type="ARBA" id="ARBA00023306"/>
    </source>
</evidence>
<evidence type="ECO:0000313" key="11">
    <source>
        <dbReference type="Proteomes" id="UP000036403"/>
    </source>
</evidence>
<evidence type="ECO:0000256" key="1">
    <source>
        <dbReference type="ARBA" id="ARBA00004123"/>
    </source>
</evidence>
<evidence type="ECO:0000256" key="4">
    <source>
        <dbReference type="ARBA" id="ARBA00023242"/>
    </source>
</evidence>
<keyword evidence="4 6" id="KW-0539">Nucleus</keyword>
<feature type="compositionally biased region" description="Acidic residues" evidence="8">
    <location>
        <begin position="1"/>
        <end position="15"/>
    </location>
</feature>
<comment type="similarity">
    <text evidence="2 6">Belongs to the CSM3 family.</text>
</comment>
<feature type="coiled-coil region" evidence="7">
    <location>
        <begin position="227"/>
        <end position="260"/>
    </location>
</feature>
<dbReference type="GO" id="GO:0000076">
    <property type="term" value="P:DNA replication checkpoint signaling"/>
    <property type="evidence" value="ECO:0007669"/>
    <property type="project" value="UniProtKB-UniRule"/>
</dbReference>
<evidence type="ECO:0000313" key="10">
    <source>
        <dbReference type="EMBL" id="KMQ92950.1"/>
    </source>
</evidence>
<evidence type="ECO:0000256" key="2">
    <source>
        <dbReference type="ARBA" id="ARBA00006075"/>
    </source>
</evidence>
<protein>
    <recommendedName>
        <fullName evidence="6">TIMELESS-interacting protein</fullName>
    </recommendedName>
</protein>
<dbReference type="OrthoDB" id="437078at2759"/>
<dbReference type="PANTHER" id="PTHR13220:SF11">
    <property type="entry name" value="TIMELESS-INTERACTING PROTEIN"/>
    <property type="match status" value="1"/>
</dbReference>
<dbReference type="GO" id="GO:0003677">
    <property type="term" value="F:DNA binding"/>
    <property type="evidence" value="ECO:0007669"/>
    <property type="project" value="TreeGrafter"/>
</dbReference>
<feature type="compositionally biased region" description="Basic and acidic residues" evidence="8">
    <location>
        <begin position="17"/>
        <end position="27"/>
    </location>
</feature>
<sequence length="326" mass="37529">MADIPDYEGDDDIMEYYENKESDDERGSLGAAGEATSDNEAETARRIDPSKPKTHTVRNPIPKLNTERLKGPNGIQTIEKYFEGFKFYGKGHEKTDLDRIMKRLEHWSYRLFPKYHFDDFLTRVEQLGKKKDLQVFMKKYRLDMLGSDDDLIIPDNTDDEEDQRESAPLDDFDLLITEQIQKQKQAEARASIPTAAPSTSNEDAFDELLMQSNNVPNSQIQHTSTAMDELSDEVKERIERNKQLAIQRRLQRQKEREEEEEPKRIKLTESTNIETLNENNNPTVYDGTDASQVDSMLSQINENANEAIASKSEEILSNEKPITDCV</sequence>
<feature type="region of interest" description="Disordered" evidence="8">
    <location>
        <begin position="1"/>
        <end position="57"/>
    </location>
</feature>
<dbReference type="PANTHER" id="PTHR13220">
    <property type="entry name" value="TIMELESS INTERACTING-RELATED"/>
    <property type="match status" value="1"/>
</dbReference>
<evidence type="ECO:0000256" key="6">
    <source>
        <dbReference type="RuleBase" id="RU366049"/>
    </source>
</evidence>
<evidence type="ECO:0000256" key="7">
    <source>
        <dbReference type="SAM" id="Coils"/>
    </source>
</evidence>
<dbReference type="AlphaFoldDB" id="A0A0J7NKE1"/>
<dbReference type="PaxDb" id="67767-A0A0J7NKE1"/>
<dbReference type="InterPro" id="IPR012923">
    <property type="entry name" value="Csm3"/>
</dbReference>
<comment type="caution">
    <text evidence="10">The sequence shown here is derived from an EMBL/GenBank/DDBJ whole genome shotgun (WGS) entry which is preliminary data.</text>
</comment>
<comment type="function">
    <text evidence="6">Plays an important role in the control of DNA replication and the maintenance of replication fork stability.</text>
</comment>
<keyword evidence="5 6" id="KW-0131">Cell cycle</keyword>
<dbReference type="Proteomes" id="UP000036403">
    <property type="component" value="Unassembled WGS sequence"/>
</dbReference>
<feature type="domain" description="Chromosome segregation in meiosis protein 3" evidence="9">
    <location>
        <begin position="63"/>
        <end position="144"/>
    </location>
</feature>
<keyword evidence="3 6" id="KW-0227">DNA damage</keyword>
<evidence type="ECO:0000259" key="9">
    <source>
        <dbReference type="Pfam" id="PF07962"/>
    </source>
</evidence>
<keyword evidence="7" id="KW-0175">Coiled coil</keyword>
<evidence type="ECO:0000256" key="8">
    <source>
        <dbReference type="SAM" id="MobiDB-lite"/>
    </source>
</evidence>
<dbReference type="Pfam" id="PF07962">
    <property type="entry name" value="Swi3"/>
    <property type="match status" value="1"/>
</dbReference>
<comment type="subcellular location">
    <subcellularLocation>
        <location evidence="1 6">Nucleus</location>
    </subcellularLocation>
</comment>
<dbReference type="GO" id="GO:0043111">
    <property type="term" value="P:replication fork arrest"/>
    <property type="evidence" value="ECO:0007669"/>
    <property type="project" value="TreeGrafter"/>
</dbReference>
<feature type="compositionally biased region" description="Basic and acidic residues" evidence="8">
    <location>
        <begin position="42"/>
        <end position="51"/>
    </location>
</feature>
<organism evidence="10 11">
    <name type="scientific">Lasius niger</name>
    <name type="common">Black garden ant</name>
    <dbReference type="NCBI Taxonomy" id="67767"/>
    <lineage>
        <taxon>Eukaryota</taxon>
        <taxon>Metazoa</taxon>
        <taxon>Ecdysozoa</taxon>
        <taxon>Arthropoda</taxon>
        <taxon>Hexapoda</taxon>
        <taxon>Insecta</taxon>
        <taxon>Pterygota</taxon>
        <taxon>Neoptera</taxon>
        <taxon>Endopterygota</taxon>
        <taxon>Hymenoptera</taxon>
        <taxon>Apocrita</taxon>
        <taxon>Aculeata</taxon>
        <taxon>Formicoidea</taxon>
        <taxon>Formicidae</taxon>
        <taxon>Formicinae</taxon>
        <taxon>Lasius</taxon>
        <taxon>Lasius</taxon>
    </lineage>
</organism>
<evidence type="ECO:0000256" key="3">
    <source>
        <dbReference type="ARBA" id="ARBA00022763"/>
    </source>
</evidence>
<keyword evidence="11" id="KW-1185">Reference proteome</keyword>
<dbReference type="InterPro" id="IPR040038">
    <property type="entry name" value="TIPIN/Csm3/Swi3"/>
</dbReference>
<dbReference type="STRING" id="67767.A0A0J7NKE1"/>